<dbReference type="KEGG" id="soh:D1869_08960"/>
<keyword evidence="1" id="KW-1133">Transmembrane helix</keyword>
<feature type="transmembrane region" description="Helical" evidence="1">
    <location>
        <begin position="232"/>
        <end position="251"/>
    </location>
</feature>
<evidence type="ECO:0000313" key="2">
    <source>
        <dbReference type="EMBL" id="MBB5254814.1"/>
    </source>
</evidence>
<dbReference type="Proteomes" id="UP000427373">
    <property type="component" value="Chromosome"/>
</dbReference>
<dbReference type="EMBL" id="JACHFY010000025">
    <property type="protein sequence ID" value="MBB5254814.1"/>
    <property type="molecule type" value="Genomic_DNA"/>
</dbReference>
<dbReference type="AlphaFoldDB" id="A0A650CHR4"/>
<feature type="transmembrane region" description="Helical" evidence="1">
    <location>
        <begin position="317"/>
        <end position="339"/>
    </location>
</feature>
<evidence type="ECO:0000313" key="3">
    <source>
        <dbReference type="EMBL" id="QGR17306.1"/>
    </source>
</evidence>
<feature type="transmembrane region" description="Helical" evidence="1">
    <location>
        <begin position="131"/>
        <end position="156"/>
    </location>
</feature>
<name>A0A650CHR4_SULOH</name>
<gene>
    <name evidence="3" type="ORF">D1869_08960</name>
    <name evidence="2" type="ORF">HNQ62_002588</name>
</gene>
<dbReference type="RefSeq" id="WP_156014796.1">
    <property type="nucleotide sequence ID" value="NZ_CP045484.1"/>
</dbReference>
<keyword evidence="1" id="KW-0812">Transmembrane</keyword>
<reference evidence="3 4" key="1">
    <citation type="submission" date="2019-10" db="EMBL/GenBank/DDBJ databases">
        <title>Genome Sequences from Six Type Strain Members of the Archaeal Family Sulfolobaceae: Acidianus ambivalens, Acidianus infernus, Metallosphaera prunae, Stygiolobus azoricus, Sulfolobus metallicus, and Sulfurisphaera ohwakuensis.</title>
        <authorList>
            <person name="Counts J.A."/>
            <person name="Kelly R.M."/>
        </authorList>
    </citation>
    <scope>NUCLEOTIDE SEQUENCE [LARGE SCALE GENOMIC DNA]</scope>
    <source>
        <strain evidence="3 4">TA-1</strain>
    </source>
</reference>
<dbReference type="OrthoDB" id="29268at2157"/>
<feature type="transmembrane region" description="Helical" evidence="1">
    <location>
        <begin position="193"/>
        <end position="220"/>
    </location>
</feature>
<dbReference type="EMBL" id="CP045484">
    <property type="protein sequence ID" value="QGR17306.1"/>
    <property type="molecule type" value="Genomic_DNA"/>
</dbReference>
<organism evidence="3 4">
    <name type="scientific">Sulfurisphaera ohwakuensis</name>
    <dbReference type="NCBI Taxonomy" id="69656"/>
    <lineage>
        <taxon>Archaea</taxon>
        <taxon>Thermoproteota</taxon>
        <taxon>Thermoprotei</taxon>
        <taxon>Sulfolobales</taxon>
        <taxon>Sulfolobaceae</taxon>
        <taxon>Sulfurisphaera</taxon>
    </lineage>
</organism>
<protein>
    <submittedName>
        <fullName evidence="3">Nitric oxide response protein</fullName>
    </submittedName>
</protein>
<sequence length="345" mass="39251">MKLPLLLMISGIILLLFGGIPAVFEFMNMQGFFIDPTSSLFPAHWFIMIFGFFGLLIGNEIFVALSIEWSGKTADNRLIASYLVFTILGIISFFYNQQLGFIFILIAMNILLYYSQEYLGKSRIGINPTVYNWLLFYSLMITIVIISVQIGLGYAIPYLNLIFPTSMIFAVMTRDIGLVTRIKISSSRNWENILAFILLVVGMGFRENVLMLLAWVLSFHASGLYRPKGRRYPILHLTTAWIYLLIGSIFISNYDVFIHSIAVGFLFNTVFGVDVVLMDLFANAFQKRVSVKPSYIPFFLLNIGLIMRLLYDFGFTTPIFILASPLQGIGILSFFILTLRQVLIK</sequence>
<feature type="transmembrane region" description="Helical" evidence="1">
    <location>
        <begin position="45"/>
        <end position="67"/>
    </location>
</feature>
<reference evidence="2 5" key="2">
    <citation type="submission" date="2020-08" db="EMBL/GenBank/DDBJ databases">
        <title>Genomic Encyclopedia of Type Strains, Phase IV (KMG-IV): sequencing the most valuable type-strain genomes for metagenomic binning, comparative biology and taxonomic classification.</title>
        <authorList>
            <person name="Goeker M."/>
        </authorList>
    </citation>
    <scope>NUCLEOTIDE SEQUENCE [LARGE SCALE GENOMIC DNA]</scope>
    <source>
        <strain evidence="2 5">DSM 12421</strain>
    </source>
</reference>
<feature type="transmembrane region" description="Helical" evidence="1">
    <location>
        <begin position="79"/>
        <end position="95"/>
    </location>
</feature>
<dbReference type="Proteomes" id="UP000582213">
    <property type="component" value="Unassembled WGS sequence"/>
</dbReference>
<feature type="transmembrane region" description="Helical" evidence="1">
    <location>
        <begin position="101"/>
        <end position="119"/>
    </location>
</feature>
<keyword evidence="1" id="KW-0472">Membrane</keyword>
<keyword evidence="4" id="KW-1185">Reference proteome</keyword>
<proteinExistence type="predicted"/>
<evidence type="ECO:0000313" key="4">
    <source>
        <dbReference type="Proteomes" id="UP000427373"/>
    </source>
</evidence>
<dbReference type="GeneID" id="42801371"/>
<accession>A0A650CHR4</accession>
<evidence type="ECO:0000256" key="1">
    <source>
        <dbReference type="SAM" id="Phobius"/>
    </source>
</evidence>
<evidence type="ECO:0000313" key="5">
    <source>
        <dbReference type="Proteomes" id="UP000582213"/>
    </source>
</evidence>
<feature type="transmembrane region" description="Helical" evidence="1">
    <location>
        <begin position="257"/>
        <end position="282"/>
    </location>
</feature>